<dbReference type="Proteomes" id="UP000269945">
    <property type="component" value="Unassembled WGS sequence"/>
</dbReference>
<gene>
    <name evidence="2" type="ORF">BN2614_LOCUS3</name>
</gene>
<evidence type="ECO:0000313" key="2">
    <source>
        <dbReference type="EMBL" id="VCW49931.1"/>
    </source>
</evidence>
<organism evidence="2 3">
    <name type="scientific">Gulo gulo</name>
    <name type="common">Wolverine</name>
    <name type="synonym">Gluton</name>
    <dbReference type="NCBI Taxonomy" id="48420"/>
    <lineage>
        <taxon>Eukaryota</taxon>
        <taxon>Metazoa</taxon>
        <taxon>Chordata</taxon>
        <taxon>Craniata</taxon>
        <taxon>Vertebrata</taxon>
        <taxon>Euteleostomi</taxon>
        <taxon>Mammalia</taxon>
        <taxon>Eutheria</taxon>
        <taxon>Laurasiatheria</taxon>
        <taxon>Carnivora</taxon>
        <taxon>Caniformia</taxon>
        <taxon>Musteloidea</taxon>
        <taxon>Mustelidae</taxon>
        <taxon>Guloninae</taxon>
        <taxon>Gulo</taxon>
    </lineage>
</organism>
<proteinExistence type="predicted"/>
<feature type="non-terminal residue" evidence="2">
    <location>
        <position position="84"/>
    </location>
</feature>
<feature type="non-terminal residue" evidence="2">
    <location>
        <position position="1"/>
    </location>
</feature>
<comment type="caution">
    <text evidence="2">The sequence shown here is derived from an EMBL/GenBank/DDBJ whole genome shotgun (WGS) entry which is preliminary data.</text>
</comment>
<reference evidence="2 3" key="1">
    <citation type="submission" date="2018-10" db="EMBL/GenBank/DDBJ databases">
        <authorList>
            <person name="Ekblom R."/>
            <person name="Jareborg N."/>
        </authorList>
    </citation>
    <scope>NUCLEOTIDE SEQUENCE [LARGE SCALE GENOMIC DNA]</scope>
    <source>
        <tissue evidence="2">Muscle</tissue>
    </source>
</reference>
<dbReference type="AlphaFoldDB" id="A0A9X9LCI5"/>
<evidence type="ECO:0000256" key="1">
    <source>
        <dbReference type="SAM" id="MobiDB-lite"/>
    </source>
</evidence>
<feature type="region of interest" description="Disordered" evidence="1">
    <location>
        <begin position="1"/>
        <end position="84"/>
    </location>
</feature>
<sequence length="84" mass="8724">SSRAGGPLGQRGKAGGARAPPGPEGGRLGRNGRSVRGWWDQSPRPHRGCPRGTGARPAVRQPWQWGRGAAGRHVSVGAGEVAQR</sequence>
<accession>A0A9X9LCI5</accession>
<evidence type="ECO:0000313" key="3">
    <source>
        <dbReference type="Proteomes" id="UP000269945"/>
    </source>
</evidence>
<keyword evidence="3" id="KW-1185">Reference proteome</keyword>
<protein>
    <submittedName>
        <fullName evidence="2">Uncharacterized protein</fullName>
    </submittedName>
</protein>
<name>A0A9X9LCI5_GULGU</name>
<feature type="compositionally biased region" description="Gly residues" evidence="1">
    <location>
        <begin position="1"/>
        <end position="15"/>
    </location>
</feature>
<dbReference type="EMBL" id="CYRY02000434">
    <property type="protein sequence ID" value="VCW49931.1"/>
    <property type="molecule type" value="Genomic_DNA"/>
</dbReference>